<gene>
    <name evidence="1" type="ORF">ACOLOM_LOCUS10097</name>
</gene>
<sequence>ISYENMWANMALDRLTDRPPKKMKLRRHTKEFTMPKTILEQAERNVATDGEHDRHRQPHTETFEVECIAGHAPSDKQIVEQRERERSGDTIVCKHVRQHTNLVVDGGGGPEHFVDEGVDGTLGRPFDERVEEELRAAVCVFFL</sequence>
<comment type="caution">
    <text evidence="1">The sequence shown here is derived from an EMBL/GenBank/DDBJ whole genome shotgun (WGS) entry which is preliminary data.</text>
</comment>
<reference evidence="1" key="1">
    <citation type="submission" date="2021-06" db="EMBL/GenBank/DDBJ databases">
        <authorList>
            <person name="Kallberg Y."/>
            <person name="Tangrot J."/>
            <person name="Rosling A."/>
        </authorList>
    </citation>
    <scope>NUCLEOTIDE SEQUENCE</scope>
    <source>
        <strain evidence="1">CL356</strain>
    </source>
</reference>
<protein>
    <submittedName>
        <fullName evidence="1">10413_t:CDS:1</fullName>
    </submittedName>
</protein>
<feature type="non-terminal residue" evidence="1">
    <location>
        <position position="1"/>
    </location>
</feature>
<name>A0ACA9P8X6_9GLOM</name>
<organism evidence="1 2">
    <name type="scientific">Acaulospora colombiana</name>
    <dbReference type="NCBI Taxonomy" id="27376"/>
    <lineage>
        <taxon>Eukaryota</taxon>
        <taxon>Fungi</taxon>
        <taxon>Fungi incertae sedis</taxon>
        <taxon>Mucoromycota</taxon>
        <taxon>Glomeromycotina</taxon>
        <taxon>Glomeromycetes</taxon>
        <taxon>Diversisporales</taxon>
        <taxon>Acaulosporaceae</taxon>
        <taxon>Acaulospora</taxon>
    </lineage>
</organism>
<keyword evidence="2" id="KW-1185">Reference proteome</keyword>
<evidence type="ECO:0000313" key="1">
    <source>
        <dbReference type="EMBL" id="CAG8697754.1"/>
    </source>
</evidence>
<accession>A0ACA9P8X6</accession>
<dbReference type="EMBL" id="CAJVPT010031461">
    <property type="protein sequence ID" value="CAG8697754.1"/>
    <property type="molecule type" value="Genomic_DNA"/>
</dbReference>
<evidence type="ECO:0000313" key="2">
    <source>
        <dbReference type="Proteomes" id="UP000789525"/>
    </source>
</evidence>
<proteinExistence type="predicted"/>
<dbReference type="Proteomes" id="UP000789525">
    <property type="component" value="Unassembled WGS sequence"/>
</dbReference>